<gene>
    <name evidence="1" type="ORF">mPipKuh1_008494</name>
</gene>
<accession>A0A7J7VBF5</accession>
<dbReference type="Proteomes" id="UP000558488">
    <property type="component" value="Unassembled WGS sequence"/>
</dbReference>
<name>A0A7J7VBF5_PIPKU</name>
<evidence type="ECO:0000313" key="2">
    <source>
        <dbReference type="Proteomes" id="UP000558488"/>
    </source>
</evidence>
<reference evidence="1 2" key="1">
    <citation type="journal article" date="2020" name="Nature">
        <title>Six reference-quality genomes reveal evolution of bat adaptations.</title>
        <authorList>
            <person name="Jebb D."/>
            <person name="Huang Z."/>
            <person name="Pippel M."/>
            <person name="Hughes G.M."/>
            <person name="Lavrichenko K."/>
            <person name="Devanna P."/>
            <person name="Winkler S."/>
            <person name="Jermiin L.S."/>
            <person name="Skirmuntt E.C."/>
            <person name="Katzourakis A."/>
            <person name="Burkitt-Gray L."/>
            <person name="Ray D.A."/>
            <person name="Sullivan K.A.M."/>
            <person name="Roscito J.G."/>
            <person name="Kirilenko B.M."/>
            <person name="Davalos L.M."/>
            <person name="Corthals A.P."/>
            <person name="Power M.L."/>
            <person name="Jones G."/>
            <person name="Ransome R.D."/>
            <person name="Dechmann D.K.N."/>
            <person name="Locatelli A.G."/>
            <person name="Puechmaille S.J."/>
            <person name="Fedrigo O."/>
            <person name="Jarvis E.D."/>
            <person name="Hiller M."/>
            <person name="Vernes S.C."/>
            <person name="Myers E.W."/>
            <person name="Teeling E.C."/>
        </authorList>
    </citation>
    <scope>NUCLEOTIDE SEQUENCE [LARGE SCALE GENOMIC DNA]</scope>
    <source>
        <strain evidence="1">MPipKuh1</strain>
        <tissue evidence="1">Flight muscle</tissue>
    </source>
</reference>
<dbReference type="AlphaFoldDB" id="A0A7J7VBF5"/>
<comment type="caution">
    <text evidence="1">The sequence shown here is derived from an EMBL/GenBank/DDBJ whole genome shotgun (WGS) entry which is preliminary data.</text>
</comment>
<evidence type="ECO:0000313" key="1">
    <source>
        <dbReference type="EMBL" id="KAF6322493.1"/>
    </source>
</evidence>
<sequence>MAKIDKNMQSETGPWDCHICDSLAPSPTISNWLQIPGDSTSRCSHICSCFPVLVCSCFSASSLAHLQPTCIHYQMGPHLMLKTFGGSHSSQTVSEFPTSYFCSFGLSPLKRSSFVLILESLRHSKHLRDVC</sequence>
<organism evidence="1 2">
    <name type="scientific">Pipistrellus kuhlii</name>
    <name type="common">Kuhl's pipistrelle</name>
    <dbReference type="NCBI Taxonomy" id="59472"/>
    <lineage>
        <taxon>Eukaryota</taxon>
        <taxon>Metazoa</taxon>
        <taxon>Chordata</taxon>
        <taxon>Craniata</taxon>
        <taxon>Vertebrata</taxon>
        <taxon>Euteleostomi</taxon>
        <taxon>Mammalia</taxon>
        <taxon>Eutheria</taxon>
        <taxon>Laurasiatheria</taxon>
        <taxon>Chiroptera</taxon>
        <taxon>Yangochiroptera</taxon>
        <taxon>Vespertilionidae</taxon>
        <taxon>Pipistrellus</taxon>
    </lineage>
</organism>
<proteinExistence type="predicted"/>
<dbReference type="EMBL" id="JACAGB010000015">
    <property type="protein sequence ID" value="KAF6322493.1"/>
    <property type="molecule type" value="Genomic_DNA"/>
</dbReference>
<protein>
    <submittedName>
        <fullName evidence="1">Uncharacterized protein</fullName>
    </submittedName>
</protein>
<keyword evidence="2" id="KW-1185">Reference proteome</keyword>